<dbReference type="PRINTS" id="PR00344">
    <property type="entry name" value="BCTRLSENSOR"/>
</dbReference>
<evidence type="ECO:0000313" key="9">
    <source>
        <dbReference type="EMBL" id="PZF72147.1"/>
    </source>
</evidence>
<dbReference type="SUPFAM" id="SSF55874">
    <property type="entry name" value="ATPase domain of HSP90 chaperone/DNA topoisomerase II/histidine kinase"/>
    <property type="match status" value="1"/>
</dbReference>
<keyword evidence="4" id="KW-0808">Transferase</keyword>
<sequence length="322" mass="37017">MRFFNTVYLLLLAYIIAALVFWGFSLEHQSQIIYQQERFALKEHIDSVSNPEVFAANLAVLNKKRESRRAQYFGEGFTFLVVIFIGAAVVYTSFRRSIRLSRQQNNFMLSVTHELKSPIAAMKLNLQTLEKYALDEDKKAKLLERCITESNRLNDLCNNMLIASQMEGHQYVAAREKFDFSELLLQSVKEYNIRYQGRFESEMDENLQVNGDRLLLQMAINNLLENAIKYTPSKTLITVYLKKNGNQLAFQVADEGQGIPDNEKKKIFNKFYRIGNESTRKSKGTGLGLYLTRKIVKQHKGSIGVKDNDPVGTIFEINLLLA</sequence>
<keyword evidence="5 9" id="KW-0418">Kinase</keyword>
<organism evidence="9 10">
    <name type="scientific">Taibaiella soli</name>
    <dbReference type="NCBI Taxonomy" id="1649169"/>
    <lineage>
        <taxon>Bacteria</taxon>
        <taxon>Pseudomonadati</taxon>
        <taxon>Bacteroidota</taxon>
        <taxon>Chitinophagia</taxon>
        <taxon>Chitinophagales</taxon>
        <taxon>Chitinophagaceae</taxon>
        <taxon>Taibaiella</taxon>
    </lineage>
</organism>
<keyword evidence="7" id="KW-1133">Transmembrane helix</keyword>
<keyword evidence="7" id="KW-0472">Membrane</keyword>
<keyword evidence="3" id="KW-0597">Phosphoprotein</keyword>
<comment type="caution">
    <text evidence="9">The sequence shown here is derived from an EMBL/GenBank/DDBJ whole genome shotgun (WGS) entry which is preliminary data.</text>
</comment>
<dbReference type="PROSITE" id="PS50109">
    <property type="entry name" value="HIS_KIN"/>
    <property type="match status" value="1"/>
</dbReference>
<protein>
    <recommendedName>
        <fullName evidence="2">histidine kinase</fullName>
        <ecNumber evidence="2">2.7.13.3</ecNumber>
    </recommendedName>
</protein>
<evidence type="ECO:0000313" key="10">
    <source>
        <dbReference type="Proteomes" id="UP000248745"/>
    </source>
</evidence>
<dbReference type="PANTHER" id="PTHR45453">
    <property type="entry name" value="PHOSPHATE REGULON SENSOR PROTEIN PHOR"/>
    <property type="match status" value="1"/>
</dbReference>
<feature type="transmembrane region" description="Helical" evidence="7">
    <location>
        <begin position="6"/>
        <end position="26"/>
    </location>
</feature>
<accession>A0A2W2B851</accession>
<evidence type="ECO:0000256" key="2">
    <source>
        <dbReference type="ARBA" id="ARBA00012438"/>
    </source>
</evidence>
<dbReference type="RefSeq" id="WP_110999659.1">
    <property type="nucleotide sequence ID" value="NZ_QKTW01000019.1"/>
</dbReference>
<dbReference type="GO" id="GO:0016036">
    <property type="term" value="P:cellular response to phosphate starvation"/>
    <property type="evidence" value="ECO:0007669"/>
    <property type="project" value="TreeGrafter"/>
</dbReference>
<dbReference type="InterPro" id="IPR050351">
    <property type="entry name" value="BphY/WalK/GraS-like"/>
</dbReference>
<dbReference type="GO" id="GO:0004721">
    <property type="term" value="F:phosphoprotein phosphatase activity"/>
    <property type="evidence" value="ECO:0007669"/>
    <property type="project" value="TreeGrafter"/>
</dbReference>
<evidence type="ECO:0000256" key="5">
    <source>
        <dbReference type="ARBA" id="ARBA00022777"/>
    </source>
</evidence>
<dbReference type="OrthoDB" id="9804645at2"/>
<reference evidence="9 10" key="1">
    <citation type="submission" date="2018-06" db="EMBL/GenBank/DDBJ databases">
        <title>Mucibacter soli gen. nov., sp. nov., a new member of the family Chitinophagaceae producing mucin.</title>
        <authorList>
            <person name="Kim M.-K."/>
            <person name="Park S."/>
            <person name="Kim T.-S."/>
            <person name="Joung Y."/>
            <person name="Han J.-H."/>
            <person name="Kim S.B."/>
        </authorList>
    </citation>
    <scope>NUCLEOTIDE SEQUENCE [LARGE SCALE GENOMIC DNA]</scope>
    <source>
        <strain evidence="9 10">R1-15</strain>
    </source>
</reference>
<evidence type="ECO:0000256" key="7">
    <source>
        <dbReference type="SAM" id="Phobius"/>
    </source>
</evidence>
<evidence type="ECO:0000259" key="8">
    <source>
        <dbReference type="PROSITE" id="PS50109"/>
    </source>
</evidence>
<dbReference type="Gene3D" id="3.30.565.10">
    <property type="entry name" value="Histidine kinase-like ATPase, C-terminal domain"/>
    <property type="match status" value="1"/>
</dbReference>
<keyword evidence="6" id="KW-0902">Two-component regulatory system</keyword>
<proteinExistence type="predicted"/>
<dbReference type="InterPro" id="IPR003661">
    <property type="entry name" value="HisK_dim/P_dom"/>
</dbReference>
<comment type="catalytic activity">
    <reaction evidence="1">
        <text>ATP + protein L-histidine = ADP + protein N-phospho-L-histidine.</text>
        <dbReference type="EC" id="2.7.13.3"/>
    </reaction>
</comment>
<dbReference type="InterPro" id="IPR036890">
    <property type="entry name" value="HATPase_C_sf"/>
</dbReference>
<dbReference type="SUPFAM" id="SSF47384">
    <property type="entry name" value="Homodimeric domain of signal transducing histidine kinase"/>
    <property type="match status" value="1"/>
</dbReference>
<dbReference type="Pfam" id="PF02518">
    <property type="entry name" value="HATPase_c"/>
    <property type="match status" value="1"/>
</dbReference>
<dbReference type="SMART" id="SM00387">
    <property type="entry name" value="HATPase_c"/>
    <property type="match status" value="1"/>
</dbReference>
<dbReference type="AlphaFoldDB" id="A0A2W2B851"/>
<dbReference type="Proteomes" id="UP000248745">
    <property type="component" value="Unassembled WGS sequence"/>
</dbReference>
<dbReference type="InterPro" id="IPR005467">
    <property type="entry name" value="His_kinase_dom"/>
</dbReference>
<dbReference type="CDD" id="cd00075">
    <property type="entry name" value="HATPase"/>
    <property type="match status" value="1"/>
</dbReference>
<dbReference type="GO" id="GO:0005886">
    <property type="term" value="C:plasma membrane"/>
    <property type="evidence" value="ECO:0007669"/>
    <property type="project" value="TreeGrafter"/>
</dbReference>
<dbReference type="EC" id="2.7.13.3" evidence="2"/>
<gene>
    <name evidence="9" type="ORF">DN068_14525</name>
</gene>
<evidence type="ECO:0000256" key="6">
    <source>
        <dbReference type="ARBA" id="ARBA00023012"/>
    </source>
</evidence>
<feature type="transmembrane region" description="Helical" evidence="7">
    <location>
        <begin position="72"/>
        <end position="94"/>
    </location>
</feature>
<dbReference type="InterPro" id="IPR036097">
    <property type="entry name" value="HisK_dim/P_sf"/>
</dbReference>
<dbReference type="SMART" id="SM00388">
    <property type="entry name" value="HisKA"/>
    <property type="match status" value="1"/>
</dbReference>
<name>A0A2W2B851_9BACT</name>
<dbReference type="Gene3D" id="1.10.287.130">
    <property type="match status" value="1"/>
</dbReference>
<dbReference type="PANTHER" id="PTHR45453:SF1">
    <property type="entry name" value="PHOSPHATE REGULON SENSOR PROTEIN PHOR"/>
    <property type="match status" value="1"/>
</dbReference>
<evidence type="ECO:0000256" key="3">
    <source>
        <dbReference type="ARBA" id="ARBA00022553"/>
    </source>
</evidence>
<evidence type="ECO:0000256" key="1">
    <source>
        <dbReference type="ARBA" id="ARBA00000085"/>
    </source>
</evidence>
<dbReference type="Pfam" id="PF00512">
    <property type="entry name" value="HisKA"/>
    <property type="match status" value="1"/>
</dbReference>
<dbReference type="InterPro" id="IPR004358">
    <property type="entry name" value="Sig_transdc_His_kin-like_C"/>
</dbReference>
<dbReference type="FunFam" id="3.30.565.10:FF:000006">
    <property type="entry name" value="Sensor histidine kinase WalK"/>
    <property type="match status" value="1"/>
</dbReference>
<dbReference type="CDD" id="cd00082">
    <property type="entry name" value="HisKA"/>
    <property type="match status" value="1"/>
</dbReference>
<keyword evidence="10" id="KW-1185">Reference proteome</keyword>
<dbReference type="GO" id="GO:0000155">
    <property type="term" value="F:phosphorelay sensor kinase activity"/>
    <property type="evidence" value="ECO:0007669"/>
    <property type="project" value="InterPro"/>
</dbReference>
<keyword evidence="7" id="KW-0812">Transmembrane</keyword>
<feature type="domain" description="Histidine kinase" evidence="8">
    <location>
        <begin position="110"/>
        <end position="322"/>
    </location>
</feature>
<dbReference type="EMBL" id="QKTW01000019">
    <property type="protein sequence ID" value="PZF72147.1"/>
    <property type="molecule type" value="Genomic_DNA"/>
</dbReference>
<dbReference type="InterPro" id="IPR003594">
    <property type="entry name" value="HATPase_dom"/>
</dbReference>
<evidence type="ECO:0000256" key="4">
    <source>
        <dbReference type="ARBA" id="ARBA00022679"/>
    </source>
</evidence>